<evidence type="ECO:0008006" key="3">
    <source>
        <dbReference type="Google" id="ProtNLM"/>
    </source>
</evidence>
<name>A0A327X872_LARAB</name>
<dbReference type="AlphaFoldDB" id="A0A327X872"/>
<dbReference type="EMBL" id="QLMC01000001">
    <property type="protein sequence ID" value="RAK02889.1"/>
    <property type="molecule type" value="Genomic_DNA"/>
</dbReference>
<proteinExistence type="predicted"/>
<dbReference type="RefSeq" id="WP_111627048.1">
    <property type="nucleotide sequence ID" value="NZ_QLMC01000001.1"/>
</dbReference>
<reference evidence="1 2" key="1">
    <citation type="submission" date="2018-06" db="EMBL/GenBank/DDBJ databases">
        <title>Genomic Encyclopedia of Archaeal and Bacterial Type Strains, Phase II (KMG-II): from individual species to whole genera.</title>
        <authorList>
            <person name="Goeker M."/>
        </authorList>
    </citation>
    <scope>NUCLEOTIDE SEQUENCE [LARGE SCALE GENOMIC DNA]</scope>
    <source>
        <strain evidence="1 2">DSM 21851</strain>
    </source>
</reference>
<comment type="caution">
    <text evidence="1">The sequence shown here is derived from an EMBL/GenBank/DDBJ whole genome shotgun (WGS) entry which is preliminary data.</text>
</comment>
<sequence>MIADVGNHRIRQISPDGIISTIAGNGIAGFSGDGGLPSQASFNQPIAIAVDAQDNIYISDAINERVRKITPAAVPLAVLSVSLINAHTDQQIRELKAGEEINLAGLPTRNLAIRANTNPATVGSVVFQLSGQQSRTHIENTAPYSLSFTIADYLKVENFTLINAVTHQPIQEITDGQVLDLASLASHMFNIRAHINPDTVASVIL</sequence>
<evidence type="ECO:0000313" key="2">
    <source>
        <dbReference type="Proteomes" id="UP000248790"/>
    </source>
</evidence>
<evidence type="ECO:0000313" key="1">
    <source>
        <dbReference type="EMBL" id="RAK02889.1"/>
    </source>
</evidence>
<organism evidence="1 2">
    <name type="scientific">Larkinella arboricola</name>
    <dbReference type="NCBI Taxonomy" id="643671"/>
    <lineage>
        <taxon>Bacteria</taxon>
        <taxon>Pseudomonadati</taxon>
        <taxon>Bacteroidota</taxon>
        <taxon>Cytophagia</taxon>
        <taxon>Cytophagales</taxon>
        <taxon>Spirosomataceae</taxon>
        <taxon>Larkinella</taxon>
    </lineage>
</organism>
<dbReference type="InterPro" id="IPR011042">
    <property type="entry name" value="6-blade_b-propeller_TolB-like"/>
</dbReference>
<gene>
    <name evidence="1" type="ORF">LX87_01010</name>
</gene>
<dbReference type="SUPFAM" id="SSF101898">
    <property type="entry name" value="NHL repeat"/>
    <property type="match status" value="1"/>
</dbReference>
<keyword evidence="2" id="KW-1185">Reference proteome</keyword>
<accession>A0A327X872</accession>
<dbReference type="Proteomes" id="UP000248790">
    <property type="component" value="Unassembled WGS sequence"/>
</dbReference>
<dbReference type="Gene3D" id="2.120.10.30">
    <property type="entry name" value="TolB, C-terminal domain"/>
    <property type="match status" value="1"/>
</dbReference>
<protein>
    <recommendedName>
        <fullName evidence="3">NHL repeat-containing protein</fullName>
    </recommendedName>
</protein>
<dbReference type="OrthoDB" id="791543at2"/>